<dbReference type="SUPFAM" id="SSF49899">
    <property type="entry name" value="Concanavalin A-like lectins/glucanases"/>
    <property type="match status" value="1"/>
</dbReference>
<feature type="signal peptide" evidence="2">
    <location>
        <begin position="1"/>
        <end position="27"/>
    </location>
</feature>
<feature type="chain" id="PRO_5013167609" evidence="2">
    <location>
        <begin position="28"/>
        <end position="426"/>
    </location>
</feature>
<dbReference type="GO" id="GO:0005975">
    <property type="term" value="P:carbohydrate metabolic process"/>
    <property type="evidence" value="ECO:0007669"/>
    <property type="project" value="InterPro"/>
</dbReference>
<dbReference type="InterPro" id="IPR000757">
    <property type="entry name" value="Beta-glucanase-like"/>
</dbReference>
<dbReference type="InterPro" id="IPR050546">
    <property type="entry name" value="Glycosyl_Hydrlase_16"/>
</dbReference>
<dbReference type="Proteomes" id="UP000198362">
    <property type="component" value="Unassembled WGS sequence"/>
</dbReference>
<proteinExistence type="inferred from homology"/>
<feature type="domain" description="GH16" evidence="3">
    <location>
        <begin position="150"/>
        <end position="411"/>
    </location>
</feature>
<protein>
    <submittedName>
        <fullName evidence="4">Glycosyl hydrolases family 16</fullName>
    </submittedName>
</protein>
<dbReference type="CDD" id="cd08023">
    <property type="entry name" value="GH16_laminarinase_like"/>
    <property type="match status" value="1"/>
</dbReference>
<dbReference type="InterPro" id="IPR000772">
    <property type="entry name" value="Ricin_B_lectin"/>
</dbReference>
<organism evidence="4 5">
    <name type="scientific">Asanoa hainanensis</name>
    <dbReference type="NCBI Taxonomy" id="560556"/>
    <lineage>
        <taxon>Bacteria</taxon>
        <taxon>Bacillati</taxon>
        <taxon>Actinomycetota</taxon>
        <taxon>Actinomycetes</taxon>
        <taxon>Micromonosporales</taxon>
        <taxon>Micromonosporaceae</taxon>
        <taxon>Asanoa</taxon>
    </lineage>
</organism>
<gene>
    <name evidence="4" type="ORF">SAMN05421812_109311</name>
</gene>
<evidence type="ECO:0000259" key="3">
    <source>
        <dbReference type="PROSITE" id="PS51762"/>
    </source>
</evidence>
<evidence type="ECO:0000313" key="5">
    <source>
        <dbReference type="Proteomes" id="UP000198362"/>
    </source>
</evidence>
<dbReference type="SUPFAM" id="SSF50370">
    <property type="entry name" value="Ricin B-like lectins"/>
    <property type="match status" value="1"/>
</dbReference>
<keyword evidence="2" id="KW-0732">Signal</keyword>
<dbReference type="SMART" id="SM00458">
    <property type="entry name" value="RICIN"/>
    <property type="match status" value="1"/>
</dbReference>
<keyword evidence="4" id="KW-0378">Hydrolase</keyword>
<dbReference type="RefSeq" id="WP_179266324.1">
    <property type="nucleotide sequence ID" value="NZ_FZPH01000009.1"/>
</dbReference>
<sequence>MPRRLAGVIVAVLAGALLVVPGGSASAAVSDVLIRGVGSARCLTPPASSTTSATIQNCASQRWSTTDAGQITINGQCLDAKGELTANGTPVITYACHGGANQRWTVNSDGTIRGAASGRCVDVKGQGTAAGTVVQLYDCNGGSNQRWELVGGGTTPPPTGSGPDLTGFGLLRDYRFGTGSGRNVSNLATNFNPYGIAGTTVINNEWQRYQPFNSTNHKITSDRLELTAVPNLGGVYNGGISSGQITTKETFYPRDGRTYVFSVRAKIPRGSGAWPAFWLYAKQAPNTPSEIDVVEFFDTPTQNTFDWTGYDHGDGVGSNYHSIMTNQWVWHPGFDFASDYHTYTLVWRNGQIEKWVDNTWVKGTNFTWQGSDPQLLVNLATGGSNNNNPNAATFPSVFSVDSVKVWVKCPNGTPTNPTTSCHPTNG</sequence>
<dbReference type="CDD" id="cd23418">
    <property type="entry name" value="beta-trefoil_Ricin_XLN-like"/>
    <property type="match status" value="1"/>
</dbReference>
<dbReference type="PROSITE" id="PS50231">
    <property type="entry name" value="RICIN_B_LECTIN"/>
    <property type="match status" value="1"/>
</dbReference>
<dbReference type="PANTHER" id="PTHR10963:SF55">
    <property type="entry name" value="GLYCOSIDE HYDROLASE FAMILY 16 PROTEIN"/>
    <property type="match status" value="1"/>
</dbReference>
<dbReference type="InterPro" id="IPR013320">
    <property type="entry name" value="ConA-like_dom_sf"/>
</dbReference>
<evidence type="ECO:0000256" key="1">
    <source>
        <dbReference type="ARBA" id="ARBA00006865"/>
    </source>
</evidence>
<dbReference type="Gene3D" id="2.80.10.50">
    <property type="match status" value="2"/>
</dbReference>
<dbReference type="EMBL" id="FZPH01000009">
    <property type="protein sequence ID" value="SNT56045.1"/>
    <property type="molecule type" value="Genomic_DNA"/>
</dbReference>
<evidence type="ECO:0000256" key="2">
    <source>
        <dbReference type="SAM" id="SignalP"/>
    </source>
</evidence>
<keyword evidence="5" id="KW-1185">Reference proteome</keyword>
<dbReference type="InterPro" id="IPR035992">
    <property type="entry name" value="Ricin_B-like_lectins"/>
</dbReference>
<name>A0A239NMF4_9ACTN</name>
<dbReference type="PROSITE" id="PS51762">
    <property type="entry name" value="GH16_2"/>
    <property type="match status" value="1"/>
</dbReference>
<comment type="similarity">
    <text evidence="1">Belongs to the glycosyl hydrolase 16 family.</text>
</comment>
<accession>A0A239NMF4</accession>
<dbReference type="Pfam" id="PF00652">
    <property type="entry name" value="Ricin_B_lectin"/>
    <property type="match status" value="1"/>
</dbReference>
<reference evidence="4 5" key="1">
    <citation type="submission" date="2017-06" db="EMBL/GenBank/DDBJ databases">
        <authorList>
            <person name="Kim H.J."/>
            <person name="Triplett B.A."/>
        </authorList>
    </citation>
    <scope>NUCLEOTIDE SEQUENCE [LARGE SCALE GENOMIC DNA]</scope>
    <source>
        <strain evidence="4 5">CGMCC 4.5593</strain>
    </source>
</reference>
<dbReference type="PANTHER" id="PTHR10963">
    <property type="entry name" value="GLYCOSYL HYDROLASE-RELATED"/>
    <property type="match status" value="1"/>
</dbReference>
<dbReference type="GO" id="GO:0004553">
    <property type="term" value="F:hydrolase activity, hydrolyzing O-glycosyl compounds"/>
    <property type="evidence" value="ECO:0007669"/>
    <property type="project" value="InterPro"/>
</dbReference>
<evidence type="ECO:0000313" key="4">
    <source>
        <dbReference type="EMBL" id="SNT56045.1"/>
    </source>
</evidence>
<dbReference type="Pfam" id="PF00722">
    <property type="entry name" value="Glyco_hydro_16"/>
    <property type="match status" value="1"/>
</dbReference>
<dbReference type="Gene3D" id="2.60.120.200">
    <property type="match status" value="1"/>
</dbReference>
<dbReference type="AlphaFoldDB" id="A0A239NMF4"/>